<dbReference type="KEGG" id="tpf:TPHA_0N00890"/>
<evidence type="ECO:0000313" key="1">
    <source>
        <dbReference type="EMBL" id="CCE65870.1"/>
    </source>
</evidence>
<name>G8C142_TETPH</name>
<dbReference type="HOGENOM" id="CLU_1769348_0_0_1"/>
<protein>
    <submittedName>
        <fullName evidence="1">Uncharacterized protein</fullName>
    </submittedName>
</protein>
<sequence length="147" mass="16542">MDSIYYDLKKLQRLVSDLTDTGSWFPSVRVRAFAQVVDFRAGTDGSFSQICLNTLPDFGQGCTLILDVSEPVFENRFGSAEDNAVRLFDPVDVRASIWCKKDVDESMICTLEVLDICSISTQEIDTFKQFLHSTEGGEFMSLSQMNK</sequence>
<reference evidence="1 2" key="1">
    <citation type="journal article" date="2011" name="Proc. Natl. Acad. Sci. U.S.A.">
        <title>Evolutionary erosion of yeast sex chromosomes by mating-type switching accidents.</title>
        <authorList>
            <person name="Gordon J.L."/>
            <person name="Armisen D."/>
            <person name="Proux-Wera E."/>
            <person name="Oheigeartaigh S.S."/>
            <person name="Byrne K.P."/>
            <person name="Wolfe K.H."/>
        </authorList>
    </citation>
    <scope>NUCLEOTIDE SEQUENCE [LARGE SCALE GENOMIC DNA]</scope>
    <source>
        <strain evidence="2">ATCC 24235 / CBS 4417 / NBRC 1672 / NRRL Y-8282 / UCD 70-5</strain>
    </source>
</reference>
<keyword evidence="2" id="KW-1185">Reference proteome</keyword>
<dbReference type="CDD" id="cd23707">
    <property type="entry name" value="Ten1_OBF"/>
    <property type="match status" value="1"/>
</dbReference>
<evidence type="ECO:0000313" key="2">
    <source>
        <dbReference type="Proteomes" id="UP000005666"/>
    </source>
</evidence>
<dbReference type="Proteomes" id="UP000005666">
    <property type="component" value="Chromosome 14"/>
</dbReference>
<proteinExistence type="predicted"/>
<dbReference type="EMBL" id="HE612869">
    <property type="protein sequence ID" value="CCE65870.1"/>
    <property type="molecule type" value="Genomic_DNA"/>
</dbReference>
<dbReference type="AlphaFoldDB" id="G8C142"/>
<dbReference type="RefSeq" id="XP_003688304.1">
    <property type="nucleotide sequence ID" value="XM_003688256.1"/>
</dbReference>
<dbReference type="GeneID" id="11532083"/>
<dbReference type="OMA" id="FINIKCE"/>
<gene>
    <name evidence="1" type="primary">TPHA0N00890</name>
    <name evidence="1" type="ordered locus">TPHA_0N00890</name>
</gene>
<accession>G8C142</accession>
<organism evidence="1 2">
    <name type="scientific">Tetrapisispora phaffii (strain ATCC 24235 / CBS 4417 / NBRC 1672 / NRRL Y-8282 / UCD 70-5)</name>
    <name type="common">Yeast</name>
    <name type="synonym">Fabospora phaffii</name>
    <dbReference type="NCBI Taxonomy" id="1071381"/>
    <lineage>
        <taxon>Eukaryota</taxon>
        <taxon>Fungi</taxon>
        <taxon>Dikarya</taxon>
        <taxon>Ascomycota</taxon>
        <taxon>Saccharomycotina</taxon>
        <taxon>Saccharomycetes</taxon>
        <taxon>Saccharomycetales</taxon>
        <taxon>Saccharomycetaceae</taxon>
        <taxon>Tetrapisispora</taxon>
    </lineage>
</organism>